<gene>
    <name evidence="1" type="ORF">HNP48_005307</name>
</gene>
<reference evidence="1 2" key="1">
    <citation type="submission" date="2020-08" db="EMBL/GenBank/DDBJ databases">
        <title>Functional genomics of gut bacteria from endangered species of beetles.</title>
        <authorList>
            <person name="Carlos-Shanley C."/>
        </authorList>
    </citation>
    <scope>NUCLEOTIDE SEQUENCE [LARGE SCALE GENOMIC DNA]</scope>
    <source>
        <strain evidence="1 2">S00198</strain>
    </source>
</reference>
<protein>
    <submittedName>
        <fullName evidence="1">3-oxoacyl-ACP reductase-like protein</fullName>
    </submittedName>
</protein>
<organism evidence="1 2">
    <name type="scientific">Acidovorax soli</name>
    <dbReference type="NCBI Taxonomy" id="592050"/>
    <lineage>
        <taxon>Bacteria</taxon>
        <taxon>Pseudomonadati</taxon>
        <taxon>Pseudomonadota</taxon>
        <taxon>Betaproteobacteria</taxon>
        <taxon>Burkholderiales</taxon>
        <taxon>Comamonadaceae</taxon>
        <taxon>Acidovorax</taxon>
    </lineage>
</organism>
<evidence type="ECO:0000313" key="1">
    <source>
        <dbReference type="EMBL" id="MBB6562594.1"/>
    </source>
</evidence>
<evidence type="ECO:0000313" key="2">
    <source>
        <dbReference type="Proteomes" id="UP000575083"/>
    </source>
</evidence>
<dbReference type="EMBL" id="JACHLK010000013">
    <property type="protein sequence ID" value="MBB6562594.1"/>
    <property type="molecule type" value="Genomic_DNA"/>
</dbReference>
<dbReference type="RefSeq" id="WP_184862751.1">
    <property type="nucleotide sequence ID" value="NZ_JACHLK010000013.1"/>
</dbReference>
<dbReference type="AlphaFoldDB" id="A0A7X0PJ87"/>
<sequence length="202" mass="22201">MNDASALLEPLRAQGAEHHDPARFRYLEALARRLPEQPPAVQQLLLQRLEAAVADYAAQATAAAAEPPTAAVPRPADAPGSPLALLNRELAARAQADAEQVRASESASMSEMKSVRQFSEVWSKISAEQQVTLALNKAPEHAGPLNSHKLMLRSLALMRGLSPDYLRRFLSQMDSLLWLEQMNAHLARPAPRAPRPQRTARR</sequence>
<dbReference type="InterPro" id="IPR021549">
    <property type="entry name" value="DUF2894"/>
</dbReference>
<name>A0A7X0PJ87_9BURK</name>
<keyword evidence="2" id="KW-1185">Reference proteome</keyword>
<accession>A0A7X0PJ87</accession>
<proteinExistence type="predicted"/>
<dbReference type="Proteomes" id="UP000575083">
    <property type="component" value="Unassembled WGS sequence"/>
</dbReference>
<dbReference type="Pfam" id="PF11445">
    <property type="entry name" value="DUF2894"/>
    <property type="match status" value="1"/>
</dbReference>
<comment type="caution">
    <text evidence="1">The sequence shown here is derived from an EMBL/GenBank/DDBJ whole genome shotgun (WGS) entry which is preliminary data.</text>
</comment>